<evidence type="ECO:0000256" key="3">
    <source>
        <dbReference type="ARBA" id="ARBA00022452"/>
    </source>
</evidence>
<organism evidence="9 10">
    <name type="scientific">Deminuibacter soli</name>
    <dbReference type="NCBI Taxonomy" id="2291815"/>
    <lineage>
        <taxon>Bacteria</taxon>
        <taxon>Pseudomonadati</taxon>
        <taxon>Bacteroidota</taxon>
        <taxon>Chitinophagia</taxon>
        <taxon>Chitinophagales</taxon>
        <taxon>Chitinophagaceae</taxon>
        <taxon>Deminuibacter</taxon>
    </lineage>
</organism>
<dbReference type="NCBIfam" id="TIGR04057">
    <property type="entry name" value="SusC_RagA_signa"/>
    <property type="match status" value="1"/>
</dbReference>
<name>A0A3E1NEI4_9BACT</name>
<evidence type="ECO:0000256" key="6">
    <source>
        <dbReference type="ARBA" id="ARBA00023237"/>
    </source>
</evidence>
<dbReference type="SUPFAM" id="SSF49464">
    <property type="entry name" value="Carboxypeptidase regulatory domain-like"/>
    <property type="match status" value="1"/>
</dbReference>
<accession>A0A3E1NEI4</accession>
<gene>
    <name evidence="9" type="ORF">DXN05_20475</name>
</gene>
<dbReference type="InterPro" id="IPR036942">
    <property type="entry name" value="Beta-barrel_TonB_sf"/>
</dbReference>
<keyword evidence="6 7" id="KW-0998">Cell outer membrane</keyword>
<dbReference type="AlphaFoldDB" id="A0A3E1NEI4"/>
<comment type="subcellular location">
    <subcellularLocation>
        <location evidence="1 7">Cell outer membrane</location>
        <topology evidence="1 7">Multi-pass membrane protein</topology>
    </subcellularLocation>
</comment>
<evidence type="ECO:0000313" key="10">
    <source>
        <dbReference type="Proteomes" id="UP000261284"/>
    </source>
</evidence>
<proteinExistence type="inferred from homology"/>
<dbReference type="InterPro" id="IPR012910">
    <property type="entry name" value="Plug_dom"/>
</dbReference>
<dbReference type="Gene3D" id="3.55.50.30">
    <property type="match status" value="1"/>
</dbReference>
<keyword evidence="10" id="KW-1185">Reference proteome</keyword>
<dbReference type="InterPro" id="IPR023997">
    <property type="entry name" value="TonB-dep_OMP_SusC/RagA_CS"/>
</dbReference>
<dbReference type="InterPro" id="IPR008969">
    <property type="entry name" value="CarboxyPept-like_regulatory"/>
</dbReference>
<evidence type="ECO:0000256" key="5">
    <source>
        <dbReference type="ARBA" id="ARBA00023136"/>
    </source>
</evidence>
<keyword evidence="3 7" id="KW-1134">Transmembrane beta strand</keyword>
<dbReference type="InterPro" id="IPR037066">
    <property type="entry name" value="Plug_dom_sf"/>
</dbReference>
<dbReference type="GO" id="GO:0009279">
    <property type="term" value="C:cell outer membrane"/>
    <property type="evidence" value="ECO:0007669"/>
    <property type="project" value="UniProtKB-SubCell"/>
</dbReference>
<dbReference type="Pfam" id="PF07715">
    <property type="entry name" value="Plug"/>
    <property type="match status" value="1"/>
</dbReference>
<dbReference type="RefSeq" id="WP_116849159.1">
    <property type="nucleotide sequence ID" value="NZ_QTJU01000010.1"/>
</dbReference>
<keyword evidence="5 7" id="KW-0472">Membrane</keyword>
<dbReference type="Gene3D" id="2.170.130.10">
    <property type="entry name" value="TonB-dependent receptor, plug domain"/>
    <property type="match status" value="1"/>
</dbReference>
<dbReference type="InterPro" id="IPR039426">
    <property type="entry name" value="TonB-dep_rcpt-like"/>
</dbReference>
<evidence type="ECO:0000256" key="4">
    <source>
        <dbReference type="ARBA" id="ARBA00022692"/>
    </source>
</evidence>
<comment type="similarity">
    <text evidence="7">Belongs to the TonB-dependent receptor family.</text>
</comment>
<keyword evidence="4 7" id="KW-0812">Transmembrane</keyword>
<dbReference type="InterPro" id="IPR023996">
    <property type="entry name" value="TonB-dep_OMP_SusC/RagA"/>
</dbReference>
<dbReference type="Proteomes" id="UP000261284">
    <property type="component" value="Unassembled WGS sequence"/>
</dbReference>
<dbReference type="OrthoDB" id="9768177at2"/>
<evidence type="ECO:0000259" key="8">
    <source>
        <dbReference type="Pfam" id="PF07715"/>
    </source>
</evidence>
<dbReference type="EMBL" id="QTJU01000010">
    <property type="protein sequence ID" value="RFM26287.1"/>
    <property type="molecule type" value="Genomic_DNA"/>
</dbReference>
<dbReference type="SUPFAM" id="SSF56935">
    <property type="entry name" value="Porins"/>
    <property type="match status" value="1"/>
</dbReference>
<comment type="caution">
    <text evidence="9">The sequence shown here is derived from an EMBL/GenBank/DDBJ whole genome shotgun (WGS) entry which is preliminary data.</text>
</comment>
<evidence type="ECO:0000256" key="1">
    <source>
        <dbReference type="ARBA" id="ARBA00004571"/>
    </source>
</evidence>
<dbReference type="NCBIfam" id="TIGR04056">
    <property type="entry name" value="OMP_RagA_SusC"/>
    <property type="match status" value="1"/>
</dbReference>
<dbReference type="Pfam" id="PF13715">
    <property type="entry name" value="CarbopepD_reg_2"/>
    <property type="match status" value="1"/>
</dbReference>
<feature type="domain" description="TonB-dependent receptor plug" evidence="8">
    <location>
        <begin position="240"/>
        <end position="366"/>
    </location>
</feature>
<sequence length="1229" mass="136230">MQKKKGDFVFNPPSTWLSLLLLLLFSISSGVQARGHHPNIQAALDKKISIEFKNVALKEALLKLEQLSAVSFSYVENSTISAAKVNIGFKNEKIADVLTKVLAPFSFSYTVVDDHIVIWSNADKQGKQKGNAAAADNNQFESNQPIHLKGVVTSEKQVPLPGVSVMIKGRAKGTVTGDKGQFELSDAGDSAVLVFSITGYKQQEVPVTAAKDGFLAVVLKEDAGNLQDVVVTGFQNIDKKKFAGAAVRLKAEDIKQDGMIDVSRMLEGRAAGVSVQNVSGTFGTAPKVRVRGATSINGDNKPLWVVDGVVLEDIINISNDQLSSGDPTTLLGSAVAGLNANDIESFDILKDASATALYGARAMNGVVVITTKKGRAGSKPAVSYTGNFSTQLKPTYGNFDIMNSAEQMSVLAELERKGMLTSDILSRGDIGVYGKMYSLLDGDNNGNFGLQNTPEARRKFLLRYAKANTDWFSLLFRNNLMQEHSLSISSGTDKYQSYFSTSFYGDNGWTIADDVKRYTLNFKNNYKLSDKFSAGFTTVGSVRQQRAPGALSRSSNPVEGQFDRDFDINPFSYSLNTSRTMTAYDTTGKLEYFTRNFAPFNIINELQNNYMKLNVMDVRLQGDMSWKFARNLKYEFVGSLRYVKSSNEHEVTENSNMANAYRAAGSSTIRQANKFLYSDPDNPNAEPVVVLPYGGFYNRTENSLANYDFRNSVSFTKNFGLHYVNILAGQQVKYADRQEASNTGYGYQYENGGVPFLDYHILKSTIEQNFPYYGMRKDYDRFVAFYSSGSYAFDNKYNVTGTVRYDGSNKLGQSSKARWLPTWSVAGSWNVEREHFLQDAKWLDFLTLRASYGLTASMGPATNSTVVLQNVSTNRPHLSETESVIQLAHLQNDDLTWEKLYTTNIGADAGFFNRRLTISADAYTRKSFDLISIIKTSGVGGEVYKAANYADMTSKGIEITIGGEPVRSKDFNWRTNVTFGYNTNKITNAKNDPIIFDLVQAEGGNKENYPVRSLFSLQYKGLDPKNGYPQFVNERGEVNPNVNLQDDSTQYLKYEGAVDPPVTGGLNNTFRYRNLSLNVFVSYQFGNKIRMAPAFKTGYSDLDAMPKEFYDRWVMPGDEQHTNIPSILDAYEQTLLGGAYPYNNYNYSSARVVKGDLVRLKSVSLTYQLPATAVRRIGFTGLSVSLSALNMWLIYSDKKLHGQDPEFFNAGGVAQPIQKQFTLSLKAGL</sequence>
<keyword evidence="2 7" id="KW-0813">Transport</keyword>
<evidence type="ECO:0000313" key="9">
    <source>
        <dbReference type="EMBL" id="RFM26287.1"/>
    </source>
</evidence>
<reference evidence="9 10" key="1">
    <citation type="submission" date="2018-08" db="EMBL/GenBank/DDBJ databases">
        <title>Chitinophagaceae sp. K23C18032701, a novel bacterium isolated from forest soil.</title>
        <authorList>
            <person name="Wang C."/>
        </authorList>
    </citation>
    <scope>NUCLEOTIDE SEQUENCE [LARGE SCALE GENOMIC DNA]</scope>
    <source>
        <strain evidence="9 10">K23C18032701</strain>
    </source>
</reference>
<evidence type="ECO:0000256" key="2">
    <source>
        <dbReference type="ARBA" id="ARBA00022448"/>
    </source>
</evidence>
<dbReference type="PROSITE" id="PS52016">
    <property type="entry name" value="TONB_DEPENDENT_REC_3"/>
    <property type="match status" value="1"/>
</dbReference>
<dbReference type="Gene3D" id="2.60.40.1120">
    <property type="entry name" value="Carboxypeptidase-like, regulatory domain"/>
    <property type="match status" value="1"/>
</dbReference>
<evidence type="ECO:0000256" key="7">
    <source>
        <dbReference type="PROSITE-ProRule" id="PRU01360"/>
    </source>
</evidence>
<protein>
    <submittedName>
        <fullName evidence="9">SusC/RagA family TonB-linked outer membrane protein</fullName>
    </submittedName>
</protein>
<dbReference type="Gene3D" id="2.40.170.20">
    <property type="entry name" value="TonB-dependent receptor, beta-barrel domain"/>
    <property type="match status" value="1"/>
</dbReference>